<dbReference type="EMBL" id="MBFT01000801">
    <property type="protein sequence ID" value="PVU87088.1"/>
    <property type="molecule type" value="Genomic_DNA"/>
</dbReference>
<dbReference type="AlphaFoldDB" id="A0A2T9Y435"/>
<keyword evidence="3" id="KW-1185">Reference proteome</keyword>
<accession>A0A2T9Y435</accession>
<feature type="compositionally biased region" description="Basic residues" evidence="1">
    <location>
        <begin position="476"/>
        <end position="487"/>
    </location>
</feature>
<dbReference type="Proteomes" id="UP000245699">
    <property type="component" value="Unassembled WGS sequence"/>
</dbReference>
<evidence type="ECO:0000313" key="2">
    <source>
        <dbReference type="EMBL" id="PVU87088.1"/>
    </source>
</evidence>
<evidence type="ECO:0000256" key="1">
    <source>
        <dbReference type="SAM" id="MobiDB-lite"/>
    </source>
</evidence>
<dbReference type="OrthoDB" id="10026631at2759"/>
<protein>
    <submittedName>
        <fullName evidence="2">Uncharacterized protein</fullName>
    </submittedName>
</protein>
<sequence>SSSSSSSSSSLSPYDQCVADHNGRATWSEVDGICSCLLDGTTDCVGNQPSDTSEVCAGLPNGTGNWVYQDTTCVCVNGGATSCSKADGAAVEAKMICMVIHGGPTWSTATQNCSCNDDGSPNCADIPASDTSEVCAGLPNGTGSWVIQDTTCVCVNGGATSCSKADGAAVEAKMICMVIHGGPTWSTATQNCSCNDDGSPNCADIPVPPTPYEKCVADHNGSATWTSGTQVCKCNQDGTEKCLELDPTKVCAANHGGSTTWTSGTQSCSCVGGLEQCNENVQYNTCVSSLGGSNVQTIGTTTCTCIPIINRKQCITTSPFLVCVQNHGNSPFYTENGKNCVCSTDVSNDMMPINMLLNTASFLIGIVAPRASIINDIIAQHAPLNQRPVMAINSHIQPQQTNVFSTMPDSKGSINSITATASNKNNVSGSSGAGSTLDISSSTASVTENKTSTSKRVEKHKIKLQTPLFAPYSKPNPKKKLNKPTGN</sequence>
<feature type="region of interest" description="Disordered" evidence="1">
    <location>
        <begin position="415"/>
        <end position="487"/>
    </location>
</feature>
<dbReference type="STRING" id="61424.A0A2T9Y435"/>
<gene>
    <name evidence="2" type="ORF">BB559_006230</name>
</gene>
<feature type="compositionally biased region" description="Polar residues" evidence="1">
    <location>
        <begin position="415"/>
        <end position="454"/>
    </location>
</feature>
<comment type="caution">
    <text evidence="2">The sequence shown here is derived from an EMBL/GenBank/DDBJ whole genome shotgun (WGS) entry which is preliminary data.</text>
</comment>
<feature type="non-terminal residue" evidence="2">
    <location>
        <position position="1"/>
    </location>
</feature>
<feature type="non-terminal residue" evidence="2">
    <location>
        <position position="487"/>
    </location>
</feature>
<organism evidence="2 3">
    <name type="scientific">Furculomyces boomerangus</name>
    <dbReference type="NCBI Taxonomy" id="61424"/>
    <lineage>
        <taxon>Eukaryota</taxon>
        <taxon>Fungi</taxon>
        <taxon>Fungi incertae sedis</taxon>
        <taxon>Zoopagomycota</taxon>
        <taxon>Kickxellomycotina</taxon>
        <taxon>Harpellomycetes</taxon>
        <taxon>Harpellales</taxon>
        <taxon>Harpellaceae</taxon>
        <taxon>Furculomyces</taxon>
    </lineage>
</organism>
<name>A0A2T9Y435_9FUNG</name>
<proteinExistence type="predicted"/>
<evidence type="ECO:0000313" key="3">
    <source>
        <dbReference type="Proteomes" id="UP000245699"/>
    </source>
</evidence>
<reference evidence="2 3" key="1">
    <citation type="journal article" date="2018" name="MBio">
        <title>Comparative Genomics Reveals the Core Gene Toolbox for the Fungus-Insect Symbiosis.</title>
        <authorList>
            <person name="Wang Y."/>
            <person name="Stata M."/>
            <person name="Wang W."/>
            <person name="Stajich J.E."/>
            <person name="White M.M."/>
            <person name="Moncalvo J.M."/>
        </authorList>
    </citation>
    <scope>NUCLEOTIDE SEQUENCE [LARGE SCALE GENOMIC DNA]</scope>
    <source>
        <strain evidence="2 3">AUS-77-4</strain>
    </source>
</reference>